<comment type="caution">
    <text evidence="1">The sequence shown here is derived from an EMBL/GenBank/DDBJ whole genome shotgun (WGS) entry which is preliminary data.</text>
</comment>
<dbReference type="Gene3D" id="1.25.10.10">
    <property type="entry name" value="Leucine-rich Repeat Variant"/>
    <property type="match status" value="1"/>
</dbReference>
<dbReference type="AlphaFoldDB" id="A0A1Y2C2C2"/>
<evidence type="ECO:0000313" key="1">
    <source>
        <dbReference type="EMBL" id="ORY41106.1"/>
    </source>
</evidence>
<accession>A0A1Y2C2C2</accession>
<keyword evidence="2" id="KW-1185">Reference proteome</keyword>
<dbReference type="InterPro" id="IPR011989">
    <property type="entry name" value="ARM-like"/>
</dbReference>
<dbReference type="EMBL" id="MCGO01000033">
    <property type="protein sequence ID" value="ORY41106.1"/>
    <property type="molecule type" value="Genomic_DNA"/>
</dbReference>
<organism evidence="1 2">
    <name type="scientific">Rhizoclosmatium globosum</name>
    <dbReference type="NCBI Taxonomy" id="329046"/>
    <lineage>
        <taxon>Eukaryota</taxon>
        <taxon>Fungi</taxon>
        <taxon>Fungi incertae sedis</taxon>
        <taxon>Chytridiomycota</taxon>
        <taxon>Chytridiomycota incertae sedis</taxon>
        <taxon>Chytridiomycetes</taxon>
        <taxon>Chytridiales</taxon>
        <taxon>Chytriomycetaceae</taxon>
        <taxon>Rhizoclosmatium</taxon>
    </lineage>
</organism>
<protein>
    <recommendedName>
        <fullName evidence="3">ARM repeat-containing protein</fullName>
    </recommendedName>
</protein>
<dbReference type="InterPro" id="IPR016024">
    <property type="entry name" value="ARM-type_fold"/>
</dbReference>
<proteinExistence type="predicted"/>
<evidence type="ECO:0008006" key="3">
    <source>
        <dbReference type="Google" id="ProtNLM"/>
    </source>
</evidence>
<reference evidence="1 2" key="1">
    <citation type="submission" date="2016-07" db="EMBL/GenBank/DDBJ databases">
        <title>Pervasive Adenine N6-methylation of Active Genes in Fungi.</title>
        <authorList>
            <consortium name="DOE Joint Genome Institute"/>
            <person name="Mondo S.J."/>
            <person name="Dannebaum R.O."/>
            <person name="Kuo R.C."/>
            <person name="Labutti K."/>
            <person name="Haridas S."/>
            <person name="Kuo A."/>
            <person name="Salamov A."/>
            <person name="Ahrendt S.R."/>
            <person name="Lipzen A."/>
            <person name="Sullivan W."/>
            <person name="Andreopoulos W.B."/>
            <person name="Clum A."/>
            <person name="Lindquist E."/>
            <person name="Daum C."/>
            <person name="Ramamoorthy G.K."/>
            <person name="Gryganskyi A."/>
            <person name="Culley D."/>
            <person name="Magnuson J.K."/>
            <person name="James T.Y."/>
            <person name="O'Malley M.A."/>
            <person name="Stajich J.E."/>
            <person name="Spatafora J.W."/>
            <person name="Visel A."/>
            <person name="Grigoriev I.V."/>
        </authorList>
    </citation>
    <scope>NUCLEOTIDE SEQUENCE [LARGE SCALE GENOMIC DNA]</scope>
    <source>
        <strain evidence="1 2">JEL800</strain>
    </source>
</reference>
<dbReference type="SUPFAM" id="SSF48371">
    <property type="entry name" value="ARM repeat"/>
    <property type="match status" value="1"/>
</dbReference>
<sequence>MQVARPNPLELFGPDLVRQLEEIYTTDDIDGLVEEMQAGLLVATFQGNIQPLVQGPVHAHIDNGNILETAPLLEVTEPTPPVLEGSIDLPKHDIITLVSQIGIELFLMAALRQLRSPFDHVVEAAILSLWQSIQTVQTNAREMAGNQPLLTSIAAILESHSHNNSQPPLLLLQLVATLSANAGIIVENGSTISDVWFLNDIIPALVHSTQSAYVRDDNVALAYCMCAFKNLGTTAEIGYEIFEAIHHLYAQIGQHLFGETSGSNRDHASAVSMYVVLGNMFSSYIPRCSPDEVETMINVAREICLAVIDLKIQRKDLGCANFLMSRIAHMTEVAQFLNLDDFVDYLSGAVVSVNPAERCGAARLVGNLANHESNAIKFRNSQILELMLLGSSPAMWQGVPNSLHHESIKEYAVTLFPLVSNRWVTELAGEDPDAKSHIIAIRSLSECLSSSPFRDWIGVNLRTTLMLLLRQLTSSTPTNTLTRLTSYNVLEQLVGFFSAQFTQLEYDSDVMPLLQQLREQVMEEVEIEAELKSGLEHFSQESVEFVRNLPDGENISARIMDFLEASTASGVLRKAQYEAVCRIHLRHFFWALGNLESVGDD</sequence>
<dbReference type="Proteomes" id="UP000193642">
    <property type="component" value="Unassembled WGS sequence"/>
</dbReference>
<gene>
    <name evidence="1" type="ORF">BCR33DRAFT_852553</name>
</gene>
<name>A0A1Y2C2C2_9FUNG</name>
<evidence type="ECO:0000313" key="2">
    <source>
        <dbReference type="Proteomes" id="UP000193642"/>
    </source>
</evidence>